<name>A0AA50QDL4_9GAMM</name>
<dbReference type="PANTHER" id="PTHR30461">
    <property type="entry name" value="DNA-INVERTASE FROM LAMBDOID PROPHAGE"/>
    <property type="match status" value="1"/>
</dbReference>
<dbReference type="SMART" id="SM00857">
    <property type="entry name" value="Resolvase"/>
    <property type="match status" value="1"/>
</dbReference>
<dbReference type="Gene3D" id="3.40.50.1390">
    <property type="entry name" value="Resolvase, N-terminal catalytic domain"/>
    <property type="match status" value="1"/>
</dbReference>
<dbReference type="Pfam" id="PF00239">
    <property type="entry name" value="Resolvase"/>
    <property type="match status" value="1"/>
</dbReference>
<evidence type="ECO:0000259" key="6">
    <source>
        <dbReference type="PROSITE" id="PS51736"/>
    </source>
</evidence>
<evidence type="ECO:0000256" key="3">
    <source>
        <dbReference type="ARBA" id="ARBA00023172"/>
    </source>
</evidence>
<evidence type="ECO:0000256" key="5">
    <source>
        <dbReference type="PROSITE-ProRule" id="PRU10137"/>
    </source>
</evidence>
<reference evidence="7 8" key="1">
    <citation type="submission" date="2023-02" db="EMBL/GenBank/DDBJ databases">
        <title>Complete genome sequence of a novel bacterium Oceanimonas sp. NTOU-MSR1 isolated from marine coast sediment.</title>
        <authorList>
            <person name="Yang H.-T."/>
            <person name="Chen Y.-L."/>
            <person name="Ho Y.-N."/>
        </authorList>
    </citation>
    <scope>NUCLEOTIDE SEQUENCE [LARGE SCALE GENOMIC DNA]</scope>
    <source>
        <strain evidence="7 8">NTOU-MSR1</strain>
    </source>
</reference>
<dbReference type="GO" id="GO:0003677">
    <property type="term" value="F:DNA binding"/>
    <property type="evidence" value="ECO:0007669"/>
    <property type="project" value="UniProtKB-KW"/>
</dbReference>
<dbReference type="CDD" id="cd03767">
    <property type="entry name" value="SR_Res_par"/>
    <property type="match status" value="1"/>
</dbReference>
<dbReference type="Proteomes" id="UP001223802">
    <property type="component" value="Chromosome"/>
</dbReference>
<dbReference type="GO" id="GO:0015074">
    <property type="term" value="P:DNA integration"/>
    <property type="evidence" value="ECO:0007669"/>
    <property type="project" value="UniProtKB-KW"/>
</dbReference>
<feature type="active site" description="O-(5'-phospho-DNA)-serine intermediate" evidence="4 5">
    <location>
        <position position="11"/>
    </location>
</feature>
<evidence type="ECO:0000256" key="2">
    <source>
        <dbReference type="ARBA" id="ARBA00023125"/>
    </source>
</evidence>
<keyword evidence="8" id="KW-1185">Reference proteome</keyword>
<dbReference type="GO" id="GO:0000150">
    <property type="term" value="F:DNA strand exchange activity"/>
    <property type="evidence" value="ECO:0007669"/>
    <property type="project" value="InterPro"/>
</dbReference>
<sequence>MNRVYAYLRASTNEQDASRAKEQLIDFVQAQRLTVSAWFIENESGASLKRPELFRLLDVAQAGDVLLVEQVDRLSRLNANDWKALRSTIESKGIRVVALDLPTSHQLIKSGDEFTSRMLEALNGMMLDMLTAIARKDYEDRRRRQAQGIAKKKAEGGYKGRPVDMVLHGKVKELLSDGKSYNKVIALLGCSRATVAKVAKQMKETEA</sequence>
<keyword evidence="3" id="KW-0233">DNA recombination</keyword>
<evidence type="ECO:0000256" key="4">
    <source>
        <dbReference type="PIRSR" id="PIRSR606118-50"/>
    </source>
</evidence>
<feature type="domain" description="Resolvase/invertase-type recombinase catalytic" evidence="6">
    <location>
        <begin position="3"/>
        <end position="156"/>
    </location>
</feature>
<keyword evidence="2" id="KW-0238">DNA-binding</keyword>
<dbReference type="AlphaFoldDB" id="A0AA50QDL4"/>
<dbReference type="EMBL" id="CP118224">
    <property type="protein sequence ID" value="WMC12427.1"/>
    <property type="molecule type" value="Genomic_DNA"/>
</dbReference>
<dbReference type="PROSITE" id="PS51736">
    <property type="entry name" value="RECOMBINASES_3"/>
    <property type="match status" value="1"/>
</dbReference>
<evidence type="ECO:0000313" key="7">
    <source>
        <dbReference type="EMBL" id="WMC12427.1"/>
    </source>
</evidence>
<gene>
    <name evidence="7" type="ORF">PU634_04200</name>
</gene>
<dbReference type="InterPro" id="IPR036162">
    <property type="entry name" value="Resolvase-like_N_sf"/>
</dbReference>
<dbReference type="KEGG" id="ope:PU634_04200"/>
<keyword evidence="1" id="KW-0229">DNA integration</keyword>
<dbReference type="InterPro" id="IPR006119">
    <property type="entry name" value="Resolv_N"/>
</dbReference>
<dbReference type="FunFam" id="3.40.50.1390:FF:000010">
    <property type="entry name" value="Recombinase resolvase family"/>
    <property type="match status" value="1"/>
</dbReference>
<evidence type="ECO:0000256" key="1">
    <source>
        <dbReference type="ARBA" id="ARBA00022908"/>
    </source>
</evidence>
<dbReference type="PROSITE" id="PS00398">
    <property type="entry name" value="RECOMBINASES_2"/>
    <property type="match status" value="1"/>
</dbReference>
<proteinExistence type="predicted"/>
<accession>A0AA50QDL4</accession>
<dbReference type="SUPFAM" id="SSF53041">
    <property type="entry name" value="Resolvase-like"/>
    <property type="match status" value="1"/>
</dbReference>
<dbReference type="InterPro" id="IPR006118">
    <property type="entry name" value="Recombinase_CS"/>
</dbReference>
<dbReference type="InterPro" id="IPR050639">
    <property type="entry name" value="SSR_resolvase"/>
</dbReference>
<evidence type="ECO:0000313" key="8">
    <source>
        <dbReference type="Proteomes" id="UP001223802"/>
    </source>
</evidence>
<dbReference type="PANTHER" id="PTHR30461:SF25">
    <property type="entry name" value="RESOLVASE-RELATED"/>
    <property type="match status" value="1"/>
</dbReference>
<protein>
    <submittedName>
        <fullName evidence="7">Recombinase family protein</fullName>
    </submittedName>
</protein>
<dbReference type="PROSITE" id="PS00397">
    <property type="entry name" value="RECOMBINASES_1"/>
    <property type="match status" value="1"/>
</dbReference>
<organism evidence="7 8">
    <name type="scientific">Oceanimonas pelagia</name>
    <dbReference type="NCBI Taxonomy" id="3028314"/>
    <lineage>
        <taxon>Bacteria</taxon>
        <taxon>Pseudomonadati</taxon>
        <taxon>Pseudomonadota</taxon>
        <taxon>Gammaproteobacteria</taxon>
        <taxon>Aeromonadales</taxon>
        <taxon>Aeromonadaceae</taxon>
        <taxon>Oceanimonas</taxon>
    </lineage>
</organism>